<dbReference type="EMBL" id="JAIWYP010000001">
    <property type="protein sequence ID" value="KAH3877014.1"/>
    <property type="molecule type" value="Genomic_DNA"/>
</dbReference>
<name>A0A9D4MJV2_DREPO</name>
<dbReference type="AlphaFoldDB" id="A0A9D4MJV2"/>
<dbReference type="Proteomes" id="UP000828390">
    <property type="component" value="Unassembled WGS sequence"/>
</dbReference>
<protein>
    <submittedName>
        <fullName evidence="1">Uncharacterized protein</fullName>
    </submittedName>
</protein>
<evidence type="ECO:0000313" key="1">
    <source>
        <dbReference type="EMBL" id="KAH3877014.1"/>
    </source>
</evidence>
<sequence length="51" mass="5762">MKVTSQKSYLHFLNRHGDQLVQYQGHLLSFILISMATKPEIGNCLFGPNGK</sequence>
<reference evidence="1" key="2">
    <citation type="submission" date="2020-11" db="EMBL/GenBank/DDBJ databases">
        <authorList>
            <person name="McCartney M.A."/>
            <person name="Auch B."/>
            <person name="Kono T."/>
            <person name="Mallez S."/>
            <person name="Becker A."/>
            <person name="Gohl D.M."/>
            <person name="Silverstein K.A.T."/>
            <person name="Koren S."/>
            <person name="Bechman K.B."/>
            <person name="Herman A."/>
            <person name="Abrahante J.E."/>
            <person name="Garbe J."/>
        </authorList>
    </citation>
    <scope>NUCLEOTIDE SEQUENCE</scope>
    <source>
        <strain evidence="1">Duluth1</strain>
        <tissue evidence="1">Whole animal</tissue>
    </source>
</reference>
<reference evidence="1" key="1">
    <citation type="journal article" date="2019" name="bioRxiv">
        <title>The Genome of the Zebra Mussel, Dreissena polymorpha: A Resource for Invasive Species Research.</title>
        <authorList>
            <person name="McCartney M.A."/>
            <person name="Auch B."/>
            <person name="Kono T."/>
            <person name="Mallez S."/>
            <person name="Zhang Y."/>
            <person name="Obille A."/>
            <person name="Becker A."/>
            <person name="Abrahante J.E."/>
            <person name="Garbe J."/>
            <person name="Badalamenti J.P."/>
            <person name="Herman A."/>
            <person name="Mangelson H."/>
            <person name="Liachko I."/>
            <person name="Sullivan S."/>
            <person name="Sone E.D."/>
            <person name="Koren S."/>
            <person name="Silverstein K.A.T."/>
            <person name="Beckman K.B."/>
            <person name="Gohl D.M."/>
        </authorList>
    </citation>
    <scope>NUCLEOTIDE SEQUENCE</scope>
    <source>
        <strain evidence="1">Duluth1</strain>
        <tissue evidence="1">Whole animal</tissue>
    </source>
</reference>
<accession>A0A9D4MJV2</accession>
<gene>
    <name evidence="1" type="ORF">DPMN_000868</name>
</gene>
<evidence type="ECO:0000313" key="2">
    <source>
        <dbReference type="Proteomes" id="UP000828390"/>
    </source>
</evidence>
<proteinExistence type="predicted"/>
<comment type="caution">
    <text evidence="1">The sequence shown here is derived from an EMBL/GenBank/DDBJ whole genome shotgun (WGS) entry which is preliminary data.</text>
</comment>
<keyword evidence="2" id="KW-1185">Reference proteome</keyword>
<organism evidence="1 2">
    <name type="scientific">Dreissena polymorpha</name>
    <name type="common">Zebra mussel</name>
    <name type="synonym">Mytilus polymorpha</name>
    <dbReference type="NCBI Taxonomy" id="45954"/>
    <lineage>
        <taxon>Eukaryota</taxon>
        <taxon>Metazoa</taxon>
        <taxon>Spiralia</taxon>
        <taxon>Lophotrochozoa</taxon>
        <taxon>Mollusca</taxon>
        <taxon>Bivalvia</taxon>
        <taxon>Autobranchia</taxon>
        <taxon>Heteroconchia</taxon>
        <taxon>Euheterodonta</taxon>
        <taxon>Imparidentia</taxon>
        <taxon>Neoheterodontei</taxon>
        <taxon>Myida</taxon>
        <taxon>Dreissenoidea</taxon>
        <taxon>Dreissenidae</taxon>
        <taxon>Dreissena</taxon>
    </lineage>
</organism>